<dbReference type="PROSITE" id="PS00330">
    <property type="entry name" value="HEMOLYSIN_CALCIUM"/>
    <property type="match status" value="1"/>
</dbReference>
<feature type="region of interest" description="Disordered" evidence="3">
    <location>
        <begin position="65"/>
        <end position="96"/>
    </location>
</feature>
<keyword evidence="2" id="KW-0964">Secreted</keyword>
<dbReference type="EMBL" id="BSYI01000027">
    <property type="protein sequence ID" value="GMG83951.1"/>
    <property type="molecule type" value="Genomic_DNA"/>
</dbReference>
<dbReference type="InterPro" id="IPR011049">
    <property type="entry name" value="Serralysin-like_metalloprot_C"/>
</dbReference>
<dbReference type="InterPro" id="IPR025282">
    <property type="entry name" value="DUF4214"/>
</dbReference>
<dbReference type="Gene3D" id="1.10.3130.20">
    <property type="entry name" value="Phycobilisome linker domain"/>
    <property type="match status" value="1"/>
</dbReference>
<dbReference type="Pfam" id="PF17963">
    <property type="entry name" value="Big_9"/>
    <property type="match status" value="3"/>
</dbReference>
<dbReference type="Gene3D" id="2.150.10.10">
    <property type="entry name" value="Serralysin-like metalloprotease, C-terminal"/>
    <property type="match status" value="1"/>
</dbReference>
<evidence type="ECO:0000256" key="3">
    <source>
        <dbReference type="SAM" id="MobiDB-lite"/>
    </source>
</evidence>
<evidence type="ECO:0000256" key="2">
    <source>
        <dbReference type="ARBA" id="ARBA00022525"/>
    </source>
</evidence>
<dbReference type="Proteomes" id="UP001239909">
    <property type="component" value="Unassembled WGS sequence"/>
</dbReference>
<dbReference type="Gene3D" id="2.60.40.2810">
    <property type="match status" value="3"/>
</dbReference>
<proteinExistence type="predicted"/>
<dbReference type="InterPro" id="IPR018511">
    <property type="entry name" value="Hemolysin-typ_Ca-bd_CS"/>
</dbReference>
<accession>A0ABQ6LNB5</accession>
<comment type="caution">
    <text evidence="5">The sequence shown here is derived from an EMBL/GenBank/DDBJ whole genome shotgun (WGS) entry which is preliminary data.</text>
</comment>
<evidence type="ECO:0000313" key="6">
    <source>
        <dbReference type="Proteomes" id="UP001239909"/>
    </source>
</evidence>
<organism evidence="5 6">
    <name type="scientific">Paralimibaculum aggregatum</name>
    <dbReference type="NCBI Taxonomy" id="3036245"/>
    <lineage>
        <taxon>Bacteria</taxon>
        <taxon>Pseudomonadati</taxon>
        <taxon>Pseudomonadota</taxon>
        <taxon>Alphaproteobacteria</taxon>
        <taxon>Rhodobacterales</taxon>
        <taxon>Paracoccaceae</taxon>
        <taxon>Paralimibaculum</taxon>
    </lineage>
</organism>
<feature type="region of interest" description="Disordered" evidence="3">
    <location>
        <begin position="1"/>
        <end position="28"/>
    </location>
</feature>
<reference evidence="5 6" key="1">
    <citation type="submission" date="2023-04" db="EMBL/GenBank/DDBJ databases">
        <title>Marinoamorphus aggregata gen. nov., sp. Nov., isolate from tissue of brittle star Ophioplocus japonicus.</title>
        <authorList>
            <person name="Kawano K."/>
            <person name="Sawayama S."/>
            <person name="Nakagawa S."/>
        </authorList>
    </citation>
    <scope>NUCLEOTIDE SEQUENCE [LARGE SCALE GENOMIC DNA]</scope>
    <source>
        <strain evidence="5 6">NKW23</strain>
    </source>
</reference>
<name>A0ABQ6LNB5_9RHOB</name>
<dbReference type="SUPFAM" id="SSF51120">
    <property type="entry name" value="beta-Roll"/>
    <property type="match status" value="2"/>
</dbReference>
<dbReference type="PANTHER" id="PTHR38340:SF1">
    <property type="entry name" value="S-LAYER PROTEIN"/>
    <property type="match status" value="1"/>
</dbReference>
<dbReference type="Pfam" id="PF00353">
    <property type="entry name" value="HemolysinCabind"/>
    <property type="match status" value="6"/>
</dbReference>
<protein>
    <recommendedName>
        <fullName evidence="4">DUF4214 domain-containing protein</fullName>
    </recommendedName>
</protein>
<dbReference type="PRINTS" id="PR00313">
    <property type="entry name" value="CABNDNGRPT"/>
</dbReference>
<dbReference type="RefSeq" id="WP_285672818.1">
    <property type="nucleotide sequence ID" value="NZ_BSYI01000027.1"/>
</dbReference>
<dbReference type="Pfam" id="PF13946">
    <property type="entry name" value="DUF4214"/>
    <property type="match status" value="1"/>
</dbReference>
<dbReference type="InterPro" id="IPR038255">
    <property type="entry name" value="PBS_linker_sf"/>
</dbReference>
<keyword evidence="6" id="KW-1185">Reference proteome</keyword>
<evidence type="ECO:0000259" key="4">
    <source>
        <dbReference type="Pfam" id="PF13946"/>
    </source>
</evidence>
<sequence>MGNFTGTAGPDTLTGNDGESNVIDGLAGDDSLTGGGALISVPDTDDTIFGGEGDDVVLGVGGSDMLFGGPGDDNIQAGPGDGGPGDADTLDGGPGADFMTGQSGPDVYFVDDPGDIAVEFNSAPEIDEVRSTISSNLKTLVGPGNEFSENDIENLTLLGSADLDGTGNDADNLITGNSGANALSGGLGDDTLEGGAGDDTLDGGDDADTALVGVTRAAAEVSFDGAAVVIVSALGTDRFENIESFAFTDQTIAAGDLTEDMNTAPAASDDSASTAFETAVLIDVLANDSDADGDTLTIASVSGPASGTAAIEGGQVRYTPAAGFSGGVMFDYTVSDGMGGSDTATVTVTVAAAANTAPVAADDSAGTAFETAALIDVLGNDSDGDGDALTIVSVTSPANGTAAIEGGQVRYTPAAGFSGADMFTYTVSDGMGGTDSASVTVTIDAGEASLPAGRDAFLGPNSGGAGAAAAGAGATADGFGFDLGAFYAFDFGGFSISTGYSVEIDEPAFGTVSRSGDVLEYSPDPDYNGPVLLSYTFSDGVAAETGRIGYLGWDTGNPVASPLDAQFSLGAALAFSNGGIGTLSDDTGGDFLSFLGFDFDGDAERARLEREGVAPPDFSVNGMTVAELAEGDLIDVLAAAVNDEGFLTFDLEIGGEMVFAIDLDEDVDSIDAVPNDTSSFLYRVRDPAGNASIGVFSIENGTDATPNAGPVAGRDTVGMLGTAAGLPTGIDVLANDTDADGDALTLDMIPTDPEHGTAAIVENRVIYTPDPGFAGVDSFVYALRDGNGGLAVAEARVIVTDADCAGIGGTGAADQLSGSAANECFDGLAGRDTVVFAGTRSEAERAFAGDGVAFDGPQGTDLLIGIERAEFDDGAFIFDAGGADLGYIYRTYAAAFARTPDEGGFIFWNDAINTGAFSRAGVAQFFVDSPEFAEKFGANPSDGDFIDALFNNVLLRDPDDGGRTFWLDAFETGLFDRADMLVFFAESPENVARNIENLDVGVWVV</sequence>
<comment type="subcellular location">
    <subcellularLocation>
        <location evidence="1">Secreted</location>
    </subcellularLocation>
</comment>
<evidence type="ECO:0000256" key="1">
    <source>
        <dbReference type="ARBA" id="ARBA00004613"/>
    </source>
</evidence>
<gene>
    <name evidence="5" type="ORF">LNKW23_31650</name>
</gene>
<feature type="domain" description="DUF4214" evidence="4">
    <location>
        <begin position="923"/>
        <end position="993"/>
    </location>
</feature>
<dbReference type="InterPro" id="IPR050557">
    <property type="entry name" value="RTX_toxin/Mannuronan_C5-epim"/>
</dbReference>
<evidence type="ECO:0000313" key="5">
    <source>
        <dbReference type="EMBL" id="GMG83951.1"/>
    </source>
</evidence>
<dbReference type="InterPro" id="IPR001343">
    <property type="entry name" value="Hemolysn_Ca-bd"/>
</dbReference>
<dbReference type="NCBIfam" id="NF012211">
    <property type="entry name" value="tand_rpt_95"/>
    <property type="match status" value="3"/>
</dbReference>
<dbReference type="PANTHER" id="PTHR38340">
    <property type="entry name" value="S-LAYER PROTEIN"/>
    <property type="match status" value="1"/>
</dbReference>